<dbReference type="OrthoDB" id="3248909at2759"/>
<dbReference type="Proteomes" id="UP000266188">
    <property type="component" value="Unassembled WGS sequence"/>
</dbReference>
<name>A0A3A2Z442_9EURO</name>
<feature type="transmembrane region" description="Helical" evidence="1">
    <location>
        <begin position="476"/>
        <end position="506"/>
    </location>
</feature>
<dbReference type="PANTHER" id="PTHR37544">
    <property type="entry name" value="SPRAY-RELATED"/>
    <property type="match status" value="1"/>
</dbReference>
<feature type="transmembrane region" description="Helical" evidence="1">
    <location>
        <begin position="1057"/>
        <end position="1079"/>
    </location>
</feature>
<dbReference type="AlphaFoldDB" id="A0A3A2Z442"/>
<keyword evidence="1" id="KW-0812">Transmembrane</keyword>
<dbReference type="Pfam" id="PF11915">
    <property type="entry name" value="DUF3433"/>
    <property type="match status" value="2"/>
</dbReference>
<evidence type="ECO:0000313" key="3">
    <source>
        <dbReference type="Proteomes" id="UP000266188"/>
    </source>
</evidence>
<feature type="transmembrane region" description="Helical" evidence="1">
    <location>
        <begin position="710"/>
        <end position="733"/>
    </location>
</feature>
<protein>
    <submittedName>
        <fullName evidence="2">Uncharacterized protein</fullName>
    </submittedName>
</protein>
<reference evidence="3" key="1">
    <citation type="submission" date="2017-02" db="EMBL/GenBank/DDBJ databases">
        <authorList>
            <person name="Tafer H."/>
            <person name="Lopandic K."/>
        </authorList>
    </citation>
    <scope>NUCLEOTIDE SEQUENCE [LARGE SCALE GENOMIC DNA]</scope>
    <source>
        <strain evidence="3">CBS 366.77</strain>
    </source>
</reference>
<dbReference type="InterPro" id="IPR021840">
    <property type="entry name" value="DUF3433"/>
</dbReference>
<dbReference type="PANTHER" id="PTHR37544:SF3">
    <property type="entry name" value="SPRAY"/>
    <property type="match status" value="1"/>
</dbReference>
<keyword evidence="1" id="KW-1133">Transmembrane helix</keyword>
<accession>A0A3A2Z442</accession>
<evidence type="ECO:0000313" key="2">
    <source>
        <dbReference type="EMBL" id="RJE17848.1"/>
    </source>
</evidence>
<organism evidence="2 3">
    <name type="scientific">Aspergillus sclerotialis</name>
    <dbReference type="NCBI Taxonomy" id="2070753"/>
    <lineage>
        <taxon>Eukaryota</taxon>
        <taxon>Fungi</taxon>
        <taxon>Dikarya</taxon>
        <taxon>Ascomycota</taxon>
        <taxon>Pezizomycotina</taxon>
        <taxon>Eurotiomycetes</taxon>
        <taxon>Eurotiomycetidae</taxon>
        <taxon>Eurotiales</taxon>
        <taxon>Aspergillaceae</taxon>
        <taxon>Aspergillus</taxon>
        <taxon>Aspergillus subgen. Polypaecilum</taxon>
    </lineage>
</organism>
<feature type="transmembrane region" description="Helical" evidence="1">
    <location>
        <begin position="36"/>
        <end position="56"/>
    </location>
</feature>
<keyword evidence="3" id="KW-1185">Reference proteome</keyword>
<feature type="transmembrane region" description="Helical" evidence="1">
    <location>
        <begin position="598"/>
        <end position="621"/>
    </location>
</feature>
<evidence type="ECO:0000256" key="1">
    <source>
        <dbReference type="SAM" id="Phobius"/>
    </source>
</evidence>
<sequence length="1176" mass="132591">MFLMLLVLEGLRQYSNRFGGLVFFRDTAHVSNLQSLSYNFLPIVIALILVIFWSIIDFDVLRLEPYFQLSRPEGAPASVLFINYNFGQTLLTPITSARRRHWVVLLVALMTMMIRLFLPALQSTLLELREVIVENDEMLKSWPDLVDVGAQARWISFQAANTFDTMSSSNGDHRSRSTQYAVAPVEIPLEDRRESTVWSLNQTVYWAHVPCVETKMNDQLSVIINETEGEHASIQWDATGIQFQRTDTISPPCEVDFHFDSVFFPSTDYVQLRYWEPVSFDTTPKPNDMRKAFTAKECGPFDLYGALIGVNLTSPDHQDRTFSAFNPGDSSPALAFACNIQYYQSVAEVSMHANSSISSISLHPATTRALTDEEFNIHQFQILLSQRVPYMSDLLYIGDDNVTGSRTVTDLPVISQYLGDPEPLLALDTSTLMNQMEFETKIKRGVKQTFVLTMSRLFNPDEPPVVVQASRFNKQVAIAIVSFAAVWSEVILIMGTVAALSLSFLYQNRENMLQSDPGSIGAMCSFVTDLFGPNGNVLADPQAEIHQFSTRQLRQMLQTFRCHWVRGPLGNRIEIVSDGSPTQVRERMRTRVDPMPHFLIIPIFIIEFLALAAVITAMGLIIGSLNRDGRFQHLTQSDSSFFQVVLSFLPSVVASAVGSLCNSIHRNLSILEPWVHLQRGMATAQASLSLNYSSQSPFLVFFKSFRDRNILLGLVSLACVVNTFLTVVAGGLFTQRLTTSTLPTSSLISNYSRSSFLRTDFAVDFTEYDLIQTSITSGVPMLPWTSANDSFYPVWIEDPDSDAQYGANIRGVGAQLECRQLSIADSLSHNAQTGDPYWHYRLFNNNEQCKVDMPSLKNEAEAISLSIHFLLPQAVNETDECQSSTVLVVGRWDYKVDSPITDQNTVALHCEPQIRLQDFSVVFDRKGQIQSHEPIPDTLITEGPIFDNATVSLGQFNKVFAAIPQNFVGEEKDQNDSYDSSYDWAGFLVARLYEQRDAPIKSLDPPRLMSLSQDVYQWVYSTYFSLWRDIYLEPASDRDPVVNGTVIHNTWGMVPSIPALTIAFTIIAFDTLVVLVVFGTRRGRFRGPRVPRSVGAVIPWLAHSRMLNDFHGTYPWSSAQRRDHLARLNKRYGFRMFLGPDQRWRYAVDEEPEPPVDITGPGKTGMIQLRELPRSE</sequence>
<comment type="caution">
    <text evidence="2">The sequence shown here is derived from an EMBL/GenBank/DDBJ whole genome shotgun (WGS) entry which is preliminary data.</text>
</comment>
<dbReference type="EMBL" id="MVGC01000692">
    <property type="protein sequence ID" value="RJE17848.1"/>
    <property type="molecule type" value="Genomic_DNA"/>
</dbReference>
<dbReference type="STRING" id="2070753.A0A3A2Z442"/>
<proteinExistence type="predicted"/>
<gene>
    <name evidence="2" type="ORF">PHISCL_09816</name>
</gene>
<feature type="transmembrane region" description="Helical" evidence="1">
    <location>
        <begin position="641"/>
        <end position="661"/>
    </location>
</feature>
<keyword evidence="1" id="KW-0472">Membrane</keyword>
<feature type="transmembrane region" description="Helical" evidence="1">
    <location>
        <begin position="102"/>
        <end position="121"/>
    </location>
</feature>